<dbReference type="GO" id="GO:0046872">
    <property type="term" value="F:metal ion binding"/>
    <property type="evidence" value="ECO:0007669"/>
    <property type="project" value="UniProtKB-KW"/>
</dbReference>
<evidence type="ECO:0000256" key="2">
    <source>
        <dbReference type="ARBA" id="ARBA00022723"/>
    </source>
</evidence>
<dbReference type="Pfam" id="PF04828">
    <property type="entry name" value="GFA"/>
    <property type="match status" value="1"/>
</dbReference>
<proteinExistence type="inferred from homology"/>
<dbReference type="PATRIC" id="fig|160488.4.peg.4587"/>
<evidence type="ECO:0000259" key="5">
    <source>
        <dbReference type="PROSITE" id="PS51891"/>
    </source>
</evidence>
<dbReference type="STRING" id="160488.PP_4314"/>
<dbReference type="InterPro" id="IPR011057">
    <property type="entry name" value="Mss4-like_sf"/>
</dbReference>
<dbReference type="KEGG" id="ppu:PP_4314"/>
<comment type="similarity">
    <text evidence="1">Belongs to the Gfa family.</text>
</comment>
<gene>
    <name evidence="6" type="ordered locus">PP_4314</name>
</gene>
<dbReference type="HOGENOM" id="CLU_055491_4_1_6"/>
<dbReference type="PANTHER" id="PTHR33337">
    <property type="entry name" value="GFA DOMAIN-CONTAINING PROTEIN"/>
    <property type="match status" value="1"/>
</dbReference>
<keyword evidence="3" id="KW-0862">Zinc</keyword>
<accession>Q88EY6</accession>
<dbReference type="InterPro" id="IPR006913">
    <property type="entry name" value="CENP-V/GFA"/>
</dbReference>
<dbReference type="PANTHER" id="PTHR33337:SF40">
    <property type="entry name" value="CENP-V_GFA DOMAIN-CONTAINING PROTEIN-RELATED"/>
    <property type="match status" value="1"/>
</dbReference>
<evidence type="ECO:0000313" key="6">
    <source>
        <dbReference type="EMBL" id="AAN69894.1"/>
    </source>
</evidence>
<evidence type="ECO:0000313" key="7">
    <source>
        <dbReference type="Proteomes" id="UP000000556"/>
    </source>
</evidence>
<evidence type="ECO:0000256" key="3">
    <source>
        <dbReference type="ARBA" id="ARBA00022833"/>
    </source>
</evidence>
<dbReference type="OrthoDB" id="4188830at2"/>
<keyword evidence="7" id="KW-1185">Reference proteome</keyword>
<dbReference type="BioCyc" id="PPUT160488:G1G01-4591-MONOMER"/>
<reference evidence="6 7" key="2">
    <citation type="journal article" date="2016" name="Environ. Microbiol.">
        <title>The revisited genome of Pseudomonas putida KT2440 enlightens its value as a robust metabolic chassis.</title>
        <authorList>
            <person name="Belda E."/>
            <person name="van Heck R.G."/>
            <person name="Lopez-Sanchez M.J."/>
            <person name="Cruveiller S."/>
            <person name="Barbe V."/>
            <person name="Fraser C."/>
            <person name="Klenk H.P."/>
            <person name="Petersen J."/>
            <person name="Morgat A."/>
            <person name="Nikel P.I."/>
            <person name="Vallenet D."/>
            <person name="Rouy Z."/>
            <person name="Sekowska A."/>
            <person name="Martins Dos Santos V.A."/>
            <person name="de Lorenzo V."/>
            <person name="Danchin A."/>
            <person name="Medigue C."/>
        </authorList>
    </citation>
    <scope>NUCLEOTIDE SEQUENCE [LARGE SCALE GENOMIC DNA]</scope>
    <source>
        <strain evidence="7">ATCC 47054 / DSM 6125 / CFBP 8728 / NCIMB 11950 / KT2440</strain>
    </source>
</reference>
<dbReference type="AlphaFoldDB" id="Q88EY6"/>
<dbReference type="GO" id="GO:0016846">
    <property type="term" value="F:carbon-sulfur lyase activity"/>
    <property type="evidence" value="ECO:0007669"/>
    <property type="project" value="InterPro"/>
</dbReference>
<keyword evidence="2" id="KW-0479">Metal-binding</keyword>
<feature type="domain" description="CENP-V/GFA" evidence="5">
    <location>
        <begin position="32"/>
        <end position="129"/>
    </location>
</feature>
<dbReference type="Proteomes" id="UP000000556">
    <property type="component" value="Chromosome"/>
</dbReference>
<keyword evidence="4" id="KW-0456">Lyase</keyword>
<protein>
    <recommendedName>
        <fullName evidence="5">CENP-V/GFA domain-containing protein</fullName>
    </recommendedName>
</protein>
<dbReference type="eggNOG" id="COG3791">
    <property type="taxonomic scope" value="Bacteria"/>
</dbReference>
<reference evidence="6 7" key="1">
    <citation type="journal article" date="2002" name="Environ. Microbiol.">
        <title>Complete genome sequence and comparative analysis of the metabolically versatile Pseudomonas putida KT2440.</title>
        <authorList>
            <person name="Nelson K.E."/>
            <person name="Weinel C."/>
            <person name="Paulsen I.T."/>
            <person name="Dodson R.J."/>
            <person name="Hilbert H."/>
            <person name="Martins dos Santos V.A."/>
            <person name="Fouts D.E."/>
            <person name="Gill S.R."/>
            <person name="Pop M."/>
            <person name="Holmes M."/>
            <person name="Brinkac L."/>
            <person name="Beanan M."/>
            <person name="DeBoy R.T."/>
            <person name="Daugherty S."/>
            <person name="Kolonay J."/>
            <person name="Madupu R."/>
            <person name="Nelson W."/>
            <person name="White O."/>
            <person name="Peterson J."/>
            <person name="Khouri H."/>
            <person name="Hance I."/>
            <person name="Chris Lee P."/>
            <person name="Holtzapple E."/>
            <person name="Scanlan D."/>
            <person name="Tran K."/>
            <person name="Moazzez A."/>
            <person name="Utterback T."/>
            <person name="Rizzo M."/>
            <person name="Lee K."/>
            <person name="Kosack D."/>
            <person name="Moestl D."/>
            <person name="Wedler H."/>
            <person name="Lauber J."/>
            <person name="Stjepandic D."/>
            <person name="Hoheisel J."/>
            <person name="Straetz M."/>
            <person name="Heim S."/>
            <person name="Kiewitz C."/>
            <person name="Eisen J.A."/>
            <person name="Timmis K.N."/>
            <person name="Dusterhoft A."/>
            <person name="Tummler B."/>
            <person name="Fraser C.M."/>
        </authorList>
    </citation>
    <scope>NUCLEOTIDE SEQUENCE [LARGE SCALE GENOMIC DNA]</scope>
    <source>
        <strain evidence="7">ATCC 47054 / DSM 6125 / CFBP 8728 / NCIMB 11950 / KT2440</strain>
    </source>
</reference>
<dbReference type="PhylomeDB" id="Q88EY6"/>
<sequence>MCTSSTACDALGGFYNCRPIFPFKEPPMALEKHGTCLCGDTRLTVTVDNTHISACHCSMCRKWTGGPLLVVHCSKPPLIEGRAPSVYDSSDWAQRAFCGRCGTHLYYRLKANDFHAVPVGLLDGDQAWDFDLQIFVEEKPAWYCFANQTKELSGQEVFEQNS</sequence>
<dbReference type="EMBL" id="AE015451">
    <property type="protein sequence ID" value="AAN69894.1"/>
    <property type="molecule type" value="Genomic_DNA"/>
</dbReference>
<organism evidence="6 7">
    <name type="scientific">Pseudomonas putida (strain ATCC 47054 / DSM 6125 / CFBP 8728 / NCIMB 11950 / KT2440)</name>
    <dbReference type="NCBI Taxonomy" id="160488"/>
    <lineage>
        <taxon>Bacteria</taxon>
        <taxon>Pseudomonadati</taxon>
        <taxon>Pseudomonadota</taxon>
        <taxon>Gammaproteobacteria</taxon>
        <taxon>Pseudomonadales</taxon>
        <taxon>Pseudomonadaceae</taxon>
        <taxon>Pseudomonas</taxon>
    </lineage>
</organism>
<dbReference type="PaxDb" id="160488-PP_4314"/>
<name>Q88EY6_PSEPK</name>
<dbReference type="SUPFAM" id="SSF51316">
    <property type="entry name" value="Mss4-like"/>
    <property type="match status" value="1"/>
</dbReference>
<dbReference type="Gene3D" id="3.90.1590.10">
    <property type="entry name" value="glutathione-dependent formaldehyde- activating enzyme (gfa)"/>
    <property type="match status" value="1"/>
</dbReference>
<evidence type="ECO:0000256" key="4">
    <source>
        <dbReference type="ARBA" id="ARBA00023239"/>
    </source>
</evidence>
<dbReference type="PROSITE" id="PS51891">
    <property type="entry name" value="CENP_V_GFA"/>
    <property type="match status" value="1"/>
</dbReference>
<evidence type="ECO:0000256" key="1">
    <source>
        <dbReference type="ARBA" id="ARBA00005495"/>
    </source>
</evidence>